<keyword evidence="5" id="KW-1185">Reference proteome</keyword>
<dbReference type="GO" id="GO:0005886">
    <property type="term" value="C:plasma membrane"/>
    <property type="evidence" value="ECO:0007669"/>
    <property type="project" value="UniProtKB-SubCell"/>
</dbReference>
<evidence type="ECO:0000313" key="5">
    <source>
        <dbReference type="Proteomes" id="UP001279410"/>
    </source>
</evidence>
<keyword evidence="2" id="KW-0732">Signal</keyword>
<sequence>MARFILLSLLLVWKKHCSKICITEPECKKHCDDDRRCQSFTLNANNKKCFLVKSNYYLRSNSTTPEYLLSNYTNNINSLQFNQIAMSWINALTYCSSQGSSLVEITNLTVWDTAQQLLQNETGLEEGVWIGLERSIFGSDVPWQWISGTVLNDTEWWNSSFPVNKLNYHCGKIIWVNETKEFKLLDGRCHDELPFICQGVTETQ</sequence>
<dbReference type="PANTHER" id="PTHR45710:SF26">
    <property type="entry name" value="RH26557P"/>
    <property type="match status" value="1"/>
</dbReference>
<reference evidence="4" key="1">
    <citation type="submission" date="2022-08" db="EMBL/GenBank/DDBJ databases">
        <title>Genome sequencing of akame (Lates japonicus).</title>
        <authorList>
            <person name="Hashiguchi Y."/>
            <person name="Takahashi H."/>
        </authorList>
    </citation>
    <scope>NUCLEOTIDE SEQUENCE</scope>
    <source>
        <strain evidence="4">Kochi</strain>
    </source>
</reference>
<feature type="domain" description="C-type lectin" evidence="3">
    <location>
        <begin position="81"/>
        <end position="198"/>
    </location>
</feature>
<dbReference type="InterPro" id="IPR001304">
    <property type="entry name" value="C-type_lectin-like"/>
</dbReference>
<dbReference type="Pfam" id="PF00024">
    <property type="entry name" value="PAN_1"/>
    <property type="match status" value="1"/>
</dbReference>
<dbReference type="EMBL" id="BRZM01000029">
    <property type="protein sequence ID" value="GLD57200.1"/>
    <property type="molecule type" value="Genomic_DNA"/>
</dbReference>
<dbReference type="PROSITE" id="PS50041">
    <property type="entry name" value="C_TYPE_LECTIN_2"/>
    <property type="match status" value="1"/>
</dbReference>
<dbReference type="PANTHER" id="PTHR45710">
    <property type="entry name" value="C-TYPE LECTIN DOMAIN-CONTAINING PROTEIN 180"/>
    <property type="match status" value="1"/>
</dbReference>
<protein>
    <recommendedName>
        <fullName evidence="3">C-type lectin domain-containing protein</fullName>
    </recommendedName>
</protein>
<evidence type="ECO:0000259" key="3">
    <source>
        <dbReference type="PROSITE" id="PS50041"/>
    </source>
</evidence>
<accession>A0AAD3MPF9</accession>
<feature type="signal peptide" evidence="2">
    <location>
        <begin position="1"/>
        <end position="17"/>
    </location>
</feature>
<dbReference type="Gene3D" id="3.10.100.10">
    <property type="entry name" value="Mannose-Binding Protein A, subunit A"/>
    <property type="match status" value="1"/>
</dbReference>
<dbReference type="InterPro" id="IPR016186">
    <property type="entry name" value="C-type_lectin-like/link_sf"/>
</dbReference>
<dbReference type="SUPFAM" id="SSF56436">
    <property type="entry name" value="C-type lectin-like"/>
    <property type="match status" value="1"/>
</dbReference>
<feature type="chain" id="PRO_5042201475" description="C-type lectin domain-containing protein" evidence="2">
    <location>
        <begin position="18"/>
        <end position="204"/>
    </location>
</feature>
<name>A0AAD3MPF9_LATJO</name>
<evidence type="ECO:0000256" key="1">
    <source>
        <dbReference type="ARBA" id="ARBA00004401"/>
    </source>
</evidence>
<dbReference type="Pfam" id="PF00059">
    <property type="entry name" value="Lectin_C"/>
    <property type="match status" value="1"/>
</dbReference>
<gene>
    <name evidence="4" type="ORF">AKAME5_000945800</name>
</gene>
<dbReference type="SMART" id="SM00034">
    <property type="entry name" value="CLECT"/>
    <property type="match status" value="1"/>
</dbReference>
<dbReference type="CDD" id="cd00037">
    <property type="entry name" value="CLECT"/>
    <property type="match status" value="1"/>
</dbReference>
<proteinExistence type="predicted"/>
<comment type="caution">
    <text evidence="4">The sequence shown here is derived from an EMBL/GenBank/DDBJ whole genome shotgun (WGS) entry which is preliminary data.</text>
</comment>
<dbReference type="InterPro" id="IPR003609">
    <property type="entry name" value="Pan_app"/>
</dbReference>
<comment type="subcellular location">
    <subcellularLocation>
        <location evidence="1">Cell membrane</location>
        <topology evidence="1">Single-pass type II membrane protein</topology>
    </subcellularLocation>
</comment>
<dbReference type="Proteomes" id="UP001279410">
    <property type="component" value="Unassembled WGS sequence"/>
</dbReference>
<dbReference type="AlphaFoldDB" id="A0AAD3MPF9"/>
<organism evidence="4 5">
    <name type="scientific">Lates japonicus</name>
    <name type="common">Japanese lates</name>
    <dbReference type="NCBI Taxonomy" id="270547"/>
    <lineage>
        <taxon>Eukaryota</taxon>
        <taxon>Metazoa</taxon>
        <taxon>Chordata</taxon>
        <taxon>Craniata</taxon>
        <taxon>Vertebrata</taxon>
        <taxon>Euteleostomi</taxon>
        <taxon>Actinopterygii</taxon>
        <taxon>Neopterygii</taxon>
        <taxon>Teleostei</taxon>
        <taxon>Neoteleostei</taxon>
        <taxon>Acanthomorphata</taxon>
        <taxon>Carangaria</taxon>
        <taxon>Carangaria incertae sedis</taxon>
        <taxon>Centropomidae</taxon>
        <taxon>Lates</taxon>
    </lineage>
</organism>
<evidence type="ECO:0000313" key="4">
    <source>
        <dbReference type="EMBL" id="GLD57200.1"/>
    </source>
</evidence>
<dbReference type="InterPro" id="IPR016187">
    <property type="entry name" value="CTDL_fold"/>
</dbReference>
<dbReference type="InterPro" id="IPR050828">
    <property type="entry name" value="C-type_lectin/matrix_domain"/>
</dbReference>
<evidence type="ECO:0000256" key="2">
    <source>
        <dbReference type="SAM" id="SignalP"/>
    </source>
</evidence>